<evidence type="ECO:0000259" key="2">
    <source>
        <dbReference type="Pfam" id="PF07238"/>
    </source>
</evidence>
<dbReference type="Proteomes" id="UP000063964">
    <property type="component" value="Chromosome"/>
</dbReference>
<evidence type="ECO:0000256" key="1">
    <source>
        <dbReference type="SAM" id="MobiDB-lite"/>
    </source>
</evidence>
<reference evidence="4" key="1">
    <citation type="submission" date="2016-02" db="EMBL/GenBank/DDBJ databases">
        <authorList>
            <person name="Holder M.E."/>
            <person name="Ajami N.J."/>
            <person name="Petrosino J.F."/>
        </authorList>
    </citation>
    <scope>NUCLEOTIDE SEQUENCE [LARGE SCALE GENOMIC DNA]</scope>
    <source>
        <strain evidence="4">DSM 12838</strain>
    </source>
</reference>
<name>A0A0X8JNC1_9BACT</name>
<dbReference type="KEGG" id="doa:AXF15_01485"/>
<dbReference type="Gene3D" id="2.40.10.220">
    <property type="entry name" value="predicted glycosyltransferase like domains"/>
    <property type="match status" value="1"/>
</dbReference>
<dbReference type="STRING" id="888061.AXF15_01485"/>
<dbReference type="Pfam" id="PF07238">
    <property type="entry name" value="PilZ"/>
    <property type="match status" value="1"/>
</dbReference>
<organism evidence="3 4">
    <name type="scientific">Desulfomicrobium orale DSM 12838</name>
    <dbReference type="NCBI Taxonomy" id="888061"/>
    <lineage>
        <taxon>Bacteria</taxon>
        <taxon>Pseudomonadati</taxon>
        <taxon>Thermodesulfobacteriota</taxon>
        <taxon>Desulfovibrionia</taxon>
        <taxon>Desulfovibrionales</taxon>
        <taxon>Desulfomicrobiaceae</taxon>
        <taxon>Desulfomicrobium</taxon>
    </lineage>
</organism>
<proteinExistence type="predicted"/>
<keyword evidence="4" id="KW-1185">Reference proteome</keyword>
<sequence>MTAKKPNKPGIPAQKTRHGAPMPKDTMISFRTTVRLSASLKKMAAQNGTTLSGFIDAVLDEYLNSPAAQKILDQDRRKFSRQNENIPALVERGSGAPLAARITSLSLGGVSLALSGEADPGEFSPGRQFDVVFSLPRGRRPVTIHCQISWAAPASDVLQIGAVFHDADPDSYQTLLGYLS</sequence>
<dbReference type="AlphaFoldDB" id="A0A0X8JNC1"/>
<feature type="region of interest" description="Disordered" evidence="1">
    <location>
        <begin position="1"/>
        <end position="24"/>
    </location>
</feature>
<dbReference type="SUPFAM" id="SSF141371">
    <property type="entry name" value="PilZ domain-like"/>
    <property type="match status" value="1"/>
</dbReference>
<accession>A0A0X8JNC1</accession>
<dbReference type="InterPro" id="IPR009875">
    <property type="entry name" value="PilZ_domain"/>
</dbReference>
<gene>
    <name evidence="3" type="ORF">AXF15_01485</name>
</gene>
<feature type="domain" description="PilZ" evidence="2">
    <location>
        <begin position="75"/>
        <end position="179"/>
    </location>
</feature>
<dbReference type="EMBL" id="CP014230">
    <property type="protein sequence ID" value="AMD91920.1"/>
    <property type="molecule type" value="Genomic_DNA"/>
</dbReference>
<evidence type="ECO:0000313" key="4">
    <source>
        <dbReference type="Proteomes" id="UP000063964"/>
    </source>
</evidence>
<dbReference type="GO" id="GO:0035438">
    <property type="term" value="F:cyclic-di-GMP binding"/>
    <property type="evidence" value="ECO:0007669"/>
    <property type="project" value="InterPro"/>
</dbReference>
<protein>
    <recommendedName>
        <fullName evidence="2">PilZ domain-containing protein</fullName>
    </recommendedName>
</protein>
<dbReference type="OrthoDB" id="5470769at2"/>
<dbReference type="RefSeq" id="WP_066602350.1">
    <property type="nucleotide sequence ID" value="NZ_CP014230.1"/>
</dbReference>
<evidence type="ECO:0000313" key="3">
    <source>
        <dbReference type="EMBL" id="AMD91920.1"/>
    </source>
</evidence>